<dbReference type="PANTHER" id="PTHR30146:SF109">
    <property type="entry name" value="HTH-TYPE TRANSCRIPTIONAL REGULATOR GALS"/>
    <property type="match status" value="1"/>
</dbReference>
<dbReference type="SUPFAM" id="SSF47413">
    <property type="entry name" value="lambda repressor-like DNA-binding domains"/>
    <property type="match status" value="1"/>
</dbReference>
<dbReference type="InterPro" id="IPR028082">
    <property type="entry name" value="Peripla_BP_I"/>
</dbReference>
<proteinExistence type="predicted"/>
<dbReference type="PROSITE" id="PS50932">
    <property type="entry name" value="HTH_LACI_2"/>
    <property type="match status" value="1"/>
</dbReference>
<dbReference type="PANTHER" id="PTHR30146">
    <property type="entry name" value="LACI-RELATED TRANSCRIPTIONAL REPRESSOR"/>
    <property type="match status" value="1"/>
</dbReference>
<evidence type="ECO:0000256" key="2">
    <source>
        <dbReference type="ARBA" id="ARBA00023125"/>
    </source>
</evidence>
<evidence type="ECO:0000259" key="4">
    <source>
        <dbReference type="PROSITE" id="PS50932"/>
    </source>
</evidence>
<dbReference type="InterPro" id="IPR046335">
    <property type="entry name" value="LacI/GalR-like_sensor"/>
</dbReference>
<feature type="domain" description="HTH lacI-type" evidence="4">
    <location>
        <begin position="10"/>
        <end position="57"/>
    </location>
</feature>
<keyword evidence="1" id="KW-0805">Transcription regulation</keyword>
<organism evidence="5 6">
    <name type="scientific">Thalassobacterium maritimum</name>
    <dbReference type="NCBI Taxonomy" id="3041265"/>
    <lineage>
        <taxon>Bacteria</taxon>
        <taxon>Pseudomonadati</taxon>
        <taxon>Verrucomicrobiota</taxon>
        <taxon>Opitutia</taxon>
        <taxon>Puniceicoccales</taxon>
        <taxon>Coraliomargaritaceae</taxon>
        <taxon>Thalassobacterium</taxon>
    </lineage>
</organism>
<dbReference type="RefSeq" id="WP_308948334.1">
    <property type="nucleotide sequence ID" value="NZ_JARXHW010000003.1"/>
</dbReference>
<dbReference type="Proteomes" id="UP001225316">
    <property type="component" value="Unassembled WGS sequence"/>
</dbReference>
<keyword evidence="2 5" id="KW-0238">DNA-binding</keyword>
<dbReference type="CDD" id="cd01392">
    <property type="entry name" value="HTH_LacI"/>
    <property type="match status" value="1"/>
</dbReference>
<keyword evidence="6" id="KW-1185">Reference proteome</keyword>
<dbReference type="Pfam" id="PF00356">
    <property type="entry name" value="LacI"/>
    <property type="match status" value="1"/>
</dbReference>
<dbReference type="SUPFAM" id="SSF53822">
    <property type="entry name" value="Periplasmic binding protein-like I"/>
    <property type="match status" value="1"/>
</dbReference>
<dbReference type="Pfam" id="PF13377">
    <property type="entry name" value="Peripla_BP_3"/>
    <property type="match status" value="1"/>
</dbReference>
<dbReference type="GO" id="GO:0003677">
    <property type="term" value="F:DNA binding"/>
    <property type="evidence" value="ECO:0007669"/>
    <property type="project" value="UniProtKB-KW"/>
</dbReference>
<dbReference type="InterPro" id="IPR010982">
    <property type="entry name" value="Lambda_DNA-bd_dom_sf"/>
</dbReference>
<sequence>MTYTQHQIVKRLGISRATLHRVLSNSPKVKPATRDRVLKELQELNYVPNAIAQSLKTSKTKTLGIMGPATANASQIDKLSSLYVAARELGYSIIFAYSDGSPEADANSIRELQSRMVDGIIAFDRGLHANTQLYKSLVDGGKPLVTLYPTPGVETDCIYVNTRDAFSRLTKHLIDLGHKDIGLLITASQSNYIVNRELGFRDAMKKAKLPINDNWIIYASPDGMNTINSDDEEAAAWKISDYQYGFWGASLLFAKRSRPTALVCYTDEAAIGALRAAHMAEISIPDELALVGYNDKEDAKFARVPLTTMHQPDELIGKKVLQTLVKRINGELPSKAVLEALSAKLIVRESCGSHLAK</sequence>
<dbReference type="InterPro" id="IPR000843">
    <property type="entry name" value="HTH_LacI"/>
</dbReference>
<dbReference type="EMBL" id="JARXHW010000003">
    <property type="protein sequence ID" value="MDQ8206301.1"/>
    <property type="molecule type" value="Genomic_DNA"/>
</dbReference>
<evidence type="ECO:0000313" key="6">
    <source>
        <dbReference type="Proteomes" id="UP001225316"/>
    </source>
</evidence>
<evidence type="ECO:0000313" key="5">
    <source>
        <dbReference type="EMBL" id="MDQ8206301.1"/>
    </source>
</evidence>
<gene>
    <name evidence="5" type="ORF">QEH52_02195</name>
</gene>
<keyword evidence="3" id="KW-0804">Transcription</keyword>
<dbReference type="Gene3D" id="1.10.260.40">
    <property type="entry name" value="lambda repressor-like DNA-binding domains"/>
    <property type="match status" value="1"/>
</dbReference>
<protein>
    <submittedName>
        <fullName evidence="5">LacI family DNA-binding transcriptional regulator</fullName>
    </submittedName>
</protein>
<evidence type="ECO:0000256" key="3">
    <source>
        <dbReference type="ARBA" id="ARBA00023163"/>
    </source>
</evidence>
<dbReference type="Gene3D" id="3.40.50.2300">
    <property type="match status" value="2"/>
</dbReference>
<name>A0ABU1AQB4_9BACT</name>
<accession>A0ABU1AQB4</accession>
<reference evidence="5 6" key="1">
    <citation type="submission" date="2023-04" db="EMBL/GenBank/DDBJ databases">
        <title>A novel bacteria isolated from coastal sediment.</title>
        <authorList>
            <person name="Liu X.-J."/>
            <person name="Du Z.-J."/>
        </authorList>
    </citation>
    <scope>NUCLEOTIDE SEQUENCE [LARGE SCALE GENOMIC DNA]</scope>
    <source>
        <strain evidence="5 6">SDUM461003</strain>
    </source>
</reference>
<comment type="caution">
    <text evidence="5">The sequence shown here is derived from an EMBL/GenBank/DDBJ whole genome shotgun (WGS) entry which is preliminary data.</text>
</comment>
<dbReference type="CDD" id="cd06267">
    <property type="entry name" value="PBP1_LacI_sugar_binding-like"/>
    <property type="match status" value="1"/>
</dbReference>
<evidence type="ECO:0000256" key="1">
    <source>
        <dbReference type="ARBA" id="ARBA00023015"/>
    </source>
</evidence>
<dbReference type="SMART" id="SM00354">
    <property type="entry name" value="HTH_LACI"/>
    <property type="match status" value="1"/>
</dbReference>